<proteinExistence type="inferred from homology"/>
<reference evidence="8" key="1">
    <citation type="journal article" date="2021" name="Nat. Commun.">
        <title>Genetic determinants of endophytism in the Arabidopsis root mycobiome.</title>
        <authorList>
            <person name="Mesny F."/>
            <person name="Miyauchi S."/>
            <person name="Thiergart T."/>
            <person name="Pickel B."/>
            <person name="Atanasova L."/>
            <person name="Karlsson M."/>
            <person name="Huettel B."/>
            <person name="Barry K.W."/>
            <person name="Haridas S."/>
            <person name="Chen C."/>
            <person name="Bauer D."/>
            <person name="Andreopoulos W."/>
            <person name="Pangilinan J."/>
            <person name="LaButti K."/>
            <person name="Riley R."/>
            <person name="Lipzen A."/>
            <person name="Clum A."/>
            <person name="Drula E."/>
            <person name="Henrissat B."/>
            <person name="Kohler A."/>
            <person name="Grigoriev I.V."/>
            <person name="Martin F.M."/>
            <person name="Hacquard S."/>
        </authorList>
    </citation>
    <scope>NUCLEOTIDE SEQUENCE</scope>
    <source>
        <strain evidence="8">MPI-CAGE-CH-0243</strain>
    </source>
</reference>
<sequence>MLLPRIFAPARASIKSSSTSLIPSLRILDALRVCNAATPPTLSFVRNASHQSQGRANGAKDGPGKRLGAKKSGGEYVIPGNIIFRQRGTAWFPGENCKFGRDHCIFATESGYVRYYRDPLKHPERQYIGVVFDKEQTLPYPRNAARKRRLNMIPVKIGSVAATNDGEMIVAELEVGNGTGSSKTAPQTAKDDSANKPIMGRGYAYRETNWRIGRMAERSNVQVKKFVPGDRWTAWQRSKARIAKNIEQKKLRNAGKKATKAKKRK</sequence>
<organism evidence="8 9">
    <name type="scientific">Dendryphion nanum</name>
    <dbReference type="NCBI Taxonomy" id="256645"/>
    <lineage>
        <taxon>Eukaryota</taxon>
        <taxon>Fungi</taxon>
        <taxon>Dikarya</taxon>
        <taxon>Ascomycota</taxon>
        <taxon>Pezizomycotina</taxon>
        <taxon>Dothideomycetes</taxon>
        <taxon>Pleosporomycetidae</taxon>
        <taxon>Pleosporales</taxon>
        <taxon>Torulaceae</taxon>
        <taxon>Dendryphion</taxon>
    </lineage>
</organism>
<evidence type="ECO:0000256" key="7">
    <source>
        <dbReference type="SAM" id="MobiDB-lite"/>
    </source>
</evidence>
<dbReference type="InterPro" id="IPR018261">
    <property type="entry name" value="Ribosomal_bL27_CS"/>
</dbReference>
<protein>
    <recommendedName>
        <fullName evidence="6">Large ribosomal subunit protein bL27m</fullName>
    </recommendedName>
</protein>
<gene>
    <name evidence="8" type="ORF">B0J11DRAFT_426631</name>
</gene>
<evidence type="ECO:0000313" key="9">
    <source>
        <dbReference type="Proteomes" id="UP000700596"/>
    </source>
</evidence>
<evidence type="ECO:0000313" key="8">
    <source>
        <dbReference type="EMBL" id="KAH7135016.1"/>
    </source>
</evidence>
<feature type="compositionally biased region" description="Polar residues" evidence="7">
    <location>
        <begin position="45"/>
        <end position="55"/>
    </location>
</feature>
<evidence type="ECO:0000256" key="1">
    <source>
        <dbReference type="ARBA" id="ARBA00004173"/>
    </source>
</evidence>
<dbReference type="PANTHER" id="PTHR15893">
    <property type="entry name" value="RIBOSOMAL PROTEIN L27"/>
    <property type="match status" value="1"/>
</dbReference>
<evidence type="ECO:0000256" key="5">
    <source>
        <dbReference type="ARBA" id="ARBA00023274"/>
    </source>
</evidence>
<dbReference type="GO" id="GO:0006412">
    <property type="term" value="P:translation"/>
    <property type="evidence" value="ECO:0007669"/>
    <property type="project" value="InterPro"/>
</dbReference>
<comment type="subcellular location">
    <subcellularLocation>
        <location evidence="1">Mitochondrion</location>
    </subcellularLocation>
</comment>
<evidence type="ECO:0000256" key="3">
    <source>
        <dbReference type="ARBA" id="ARBA00022980"/>
    </source>
</evidence>
<dbReference type="PROSITE" id="PS00831">
    <property type="entry name" value="RIBOSOMAL_L27"/>
    <property type="match status" value="1"/>
</dbReference>
<evidence type="ECO:0000256" key="2">
    <source>
        <dbReference type="ARBA" id="ARBA00010797"/>
    </source>
</evidence>
<feature type="region of interest" description="Disordered" evidence="7">
    <location>
        <begin position="45"/>
        <end position="72"/>
    </location>
</feature>
<name>A0A9P9IWN6_9PLEO</name>
<dbReference type="GO" id="GO:0005762">
    <property type="term" value="C:mitochondrial large ribosomal subunit"/>
    <property type="evidence" value="ECO:0007669"/>
    <property type="project" value="TreeGrafter"/>
</dbReference>
<dbReference type="AlphaFoldDB" id="A0A9P9IWN6"/>
<dbReference type="GO" id="GO:0003735">
    <property type="term" value="F:structural constituent of ribosome"/>
    <property type="evidence" value="ECO:0007669"/>
    <property type="project" value="InterPro"/>
</dbReference>
<comment type="caution">
    <text evidence="8">The sequence shown here is derived from an EMBL/GenBank/DDBJ whole genome shotgun (WGS) entry which is preliminary data.</text>
</comment>
<dbReference type="Pfam" id="PF01016">
    <property type="entry name" value="Ribosomal_L27"/>
    <property type="match status" value="1"/>
</dbReference>
<dbReference type="FunFam" id="2.40.50.100:FF:000042">
    <property type="entry name" value="50S ribosomal protein L27"/>
    <property type="match status" value="1"/>
</dbReference>
<dbReference type="Gene3D" id="2.40.50.100">
    <property type="match status" value="1"/>
</dbReference>
<dbReference type="PANTHER" id="PTHR15893:SF0">
    <property type="entry name" value="LARGE RIBOSOMAL SUBUNIT PROTEIN BL27M"/>
    <property type="match status" value="1"/>
</dbReference>
<dbReference type="SUPFAM" id="SSF110324">
    <property type="entry name" value="Ribosomal L27 protein-like"/>
    <property type="match status" value="1"/>
</dbReference>
<dbReference type="Proteomes" id="UP000700596">
    <property type="component" value="Unassembled WGS sequence"/>
</dbReference>
<dbReference type="OrthoDB" id="1867012at2759"/>
<feature type="region of interest" description="Disordered" evidence="7">
    <location>
        <begin position="177"/>
        <end position="197"/>
    </location>
</feature>
<keyword evidence="5" id="KW-0687">Ribonucleoprotein</keyword>
<keyword evidence="4" id="KW-0496">Mitochondrion</keyword>
<dbReference type="EMBL" id="JAGMWT010000002">
    <property type="protein sequence ID" value="KAH7135016.1"/>
    <property type="molecule type" value="Genomic_DNA"/>
</dbReference>
<comment type="similarity">
    <text evidence="2">Belongs to the bacterial ribosomal protein bL27 family.</text>
</comment>
<accession>A0A9P9IWN6</accession>
<feature type="region of interest" description="Disordered" evidence="7">
    <location>
        <begin position="246"/>
        <end position="265"/>
    </location>
</feature>
<keyword evidence="9" id="KW-1185">Reference proteome</keyword>
<feature type="compositionally biased region" description="Basic residues" evidence="7">
    <location>
        <begin position="251"/>
        <end position="265"/>
    </location>
</feature>
<dbReference type="PRINTS" id="PR00063">
    <property type="entry name" value="RIBOSOMALL27"/>
</dbReference>
<keyword evidence="3" id="KW-0689">Ribosomal protein</keyword>
<dbReference type="InterPro" id="IPR001684">
    <property type="entry name" value="Ribosomal_bL27"/>
</dbReference>
<evidence type="ECO:0000256" key="4">
    <source>
        <dbReference type="ARBA" id="ARBA00023128"/>
    </source>
</evidence>
<evidence type="ECO:0000256" key="6">
    <source>
        <dbReference type="ARBA" id="ARBA00035267"/>
    </source>
</evidence>